<evidence type="ECO:0000256" key="1">
    <source>
        <dbReference type="ARBA" id="ARBA00006620"/>
    </source>
</evidence>
<gene>
    <name evidence="8" type="ORF">WA1_26335</name>
</gene>
<dbReference type="InterPro" id="IPR038570">
    <property type="entry name" value="HicA_sf"/>
</dbReference>
<organism evidence="8 9">
    <name type="scientific">Scytonema hofmannii PCC 7110</name>
    <dbReference type="NCBI Taxonomy" id="128403"/>
    <lineage>
        <taxon>Bacteria</taxon>
        <taxon>Bacillati</taxon>
        <taxon>Cyanobacteriota</taxon>
        <taxon>Cyanophyceae</taxon>
        <taxon>Nostocales</taxon>
        <taxon>Scytonemataceae</taxon>
        <taxon>Scytonema</taxon>
    </lineage>
</organism>
<dbReference type="GO" id="GO:0003729">
    <property type="term" value="F:mRNA binding"/>
    <property type="evidence" value="ECO:0007669"/>
    <property type="project" value="InterPro"/>
</dbReference>
<keyword evidence="3" id="KW-0540">Nuclease</keyword>
<dbReference type="RefSeq" id="WP_017746903.1">
    <property type="nucleotide sequence ID" value="NZ_KQ976354.1"/>
</dbReference>
<keyword evidence="2" id="KW-1277">Toxin-antitoxin system</keyword>
<evidence type="ECO:0008006" key="10">
    <source>
        <dbReference type="Google" id="ProtNLM"/>
    </source>
</evidence>
<evidence type="ECO:0000256" key="6">
    <source>
        <dbReference type="ARBA" id="ARBA00022884"/>
    </source>
</evidence>
<dbReference type="Proteomes" id="UP000076925">
    <property type="component" value="Unassembled WGS sequence"/>
</dbReference>
<evidence type="ECO:0000256" key="2">
    <source>
        <dbReference type="ARBA" id="ARBA00022649"/>
    </source>
</evidence>
<dbReference type="SUPFAM" id="SSF54786">
    <property type="entry name" value="YcfA/nrd intein domain"/>
    <property type="match status" value="1"/>
</dbReference>
<evidence type="ECO:0000256" key="5">
    <source>
        <dbReference type="ARBA" id="ARBA00022801"/>
    </source>
</evidence>
<dbReference type="InterPro" id="IPR012933">
    <property type="entry name" value="HicA_mRNA_interferase"/>
</dbReference>
<evidence type="ECO:0000256" key="4">
    <source>
        <dbReference type="ARBA" id="ARBA00022759"/>
    </source>
</evidence>
<evidence type="ECO:0000313" key="9">
    <source>
        <dbReference type="Proteomes" id="UP000076925"/>
    </source>
</evidence>
<dbReference type="OrthoDB" id="121656at2"/>
<comment type="similarity">
    <text evidence="1">Belongs to the HicA mRNA interferase family.</text>
</comment>
<dbReference type="GO" id="GO:0004519">
    <property type="term" value="F:endonuclease activity"/>
    <property type="evidence" value="ECO:0007669"/>
    <property type="project" value="UniProtKB-KW"/>
</dbReference>
<proteinExistence type="inferred from homology"/>
<dbReference type="Gene3D" id="3.30.920.30">
    <property type="entry name" value="Hypothetical protein"/>
    <property type="match status" value="1"/>
</dbReference>
<dbReference type="Pfam" id="PF07927">
    <property type="entry name" value="HicA_toxin"/>
    <property type="match status" value="1"/>
</dbReference>
<accession>A0A139X6X3</accession>
<dbReference type="AlphaFoldDB" id="A0A139X6X3"/>
<comment type="caution">
    <text evidence="8">The sequence shown here is derived from an EMBL/GenBank/DDBJ whole genome shotgun (WGS) entry which is preliminary data.</text>
</comment>
<keyword evidence="4" id="KW-0255">Endonuclease</keyword>
<reference evidence="8 9" key="1">
    <citation type="journal article" date="2013" name="Genome Biol. Evol.">
        <title>Genomes of Stigonematalean cyanobacteria (subsection V) and the evolution of oxygenic photosynthesis from prokaryotes to plastids.</title>
        <authorList>
            <person name="Dagan T."/>
            <person name="Roettger M."/>
            <person name="Stucken K."/>
            <person name="Landan G."/>
            <person name="Koch R."/>
            <person name="Major P."/>
            <person name="Gould S.B."/>
            <person name="Goremykin V.V."/>
            <person name="Rippka R."/>
            <person name="Tandeau de Marsac N."/>
            <person name="Gugger M."/>
            <person name="Lockhart P.J."/>
            <person name="Allen J.F."/>
            <person name="Brune I."/>
            <person name="Maus I."/>
            <person name="Puhler A."/>
            <person name="Martin W.F."/>
        </authorList>
    </citation>
    <scope>NUCLEOTIDE SEQUENCE [LARGE SCALE GENOMIC DNA]</scope>
    <source>
        <strain evidence="8 9">PCC 7110</strain>
    </source>
</reference>
<keyword evidence="7" id="KW-0346">Stress response</keyword>
<dbReference type="GO" id="GO:0016787">
    <property type="term" value="F:hydrolase activity"/>
    <property type="evidence" value="ECO:0007669"/>
    <property type="project" value="UniProtKB-KW"/>
</dbReference>
<keyword evidence="5" id="KW-0378">Hydrolase</keyword>
<keyword evidence="6" id="KW-0694">RNA-binding</keyword>
<keyword evidence="9" id="KW-1185">Reference proteome</keyword>
<protein>
    <recommendedName>
        <fullName evidence="10">Type II toxin-antitoxin system HicA family toxin</fullName>
    </recommendedName>
</protein>
<dbReference type="EMBL" id="ANNX02000028">
    <property type="protein sequence ID" value="KYC40447.1"/>
    <property type="molecule type" value="Genomic_DNA"/>
</dbReference>
<evidence type="ECO:0000256" key="3">
    <source>
        <dbReference type="ARBA" id="ARBA00022722"/>
    </source>
</evidence>
<sequence length="76" mass="8791">MPRITPISWQRLEKVFLAAGFTFARQEGSHRCYIKPGISRPIVIPTYDEIPVSIIKNNLKTAEISRDNYFQLLNQV</sequence>
<dbReference type="STRING" id="128403.WA1_26335"/>
<evidence type="ECO:0000313" key="8">
    <source>
        <dbReference type="EMBL" id="KYC40447.1"/>
    </source>
</evidence>
<name>A0A139X6X3_9CYAN</name>
<evidence type="ECO:0000256" key="7">
    <source>
        <dbReference type="ARBA" id="ARBA00023016"/>
    </source>
</evidence>